<dbReference type="EMBL" id="AP025592">
    <property type="protein sequence ID" value="BDG10615.1"/>
    <property type="molecule type" value="Genomic_DNA"/>
</dbReference>
<keyword evidence="2" id="KW-1185">Reference proteome</keyword>
<dbReference type="InterPro" id="IPR007536">
    <property type="entry name" value="16SrRNA_methylTrfase_J"/>
</dbReference>
<dbReference type="RefSeq" id="WP_248343117.1">
    <property type="nucleotide sequence ID" value="NZ_AP025592.1"/>
</dbReference>
<dbReference type="PANTHER" id="PTHR36112">
    <property type="entry name" value="RIBOSOMAL RNA SMALL SUBUNIT METHYLTRANSFERASE J"/>
    <property type="match status" value="1"/>
</dbReference>
<name>A0ABM7XFG6_9BACT</name>
<gene>
    <name evidence="1" type="ORF">AMPC_37280</name>
</gene>
<evidence type="ECO:0000313" key="2">
    <source>
        <dbReference type="Proteomes" id="UP001162734"/>
    </source>
</evidence>
<dbReference type="Gene3D" id="3.40.50.150">
    <property type="entry name" value="Vaccinia Virus protein VP39"/>
    <property type="match status" value="1"/>
</dbReference>
<dbReference type="Pfam" id="PF04445">
    <property type="entry name" value="SAM_MT"/>
    <property type="match status" value="1"/>
</dbReference>
<organism evidence="1 2">
    <name type="scientific">Anaeromyxobacter paludicola</name>
    <dbReference type="NCBI Taxonomy" id="2918171"/>
    <lineage>
        <taxon>Bacteria</taxon>
        <taxon>Pseudomonadati</taxon>
        <taxon>Myxococcota</taxon>
        <taxon>Myxococcia</taxon>
        <taxon>Myxococcales</taxon>
        <taxon>Cystobacterineae</taxon>
        <taxon>Anaeromyxobacteraceae</taxon>
        <taxon>Anaeromyxobacter</taxon>
    </lineage>
</organism>
<proteinExistence type="predicted"/>
<evidence type="ECO:0008006" key="3">
    <source>
        <dbReference type="Google" id="ProtNLM"/>
    </source>
</evidence>
<dbReference type="PANTHER" id="PTHR36112:SF1">
    <property type="entry name" value="RIBOSOMAL RNA SMALL SUBUNIT METHYLTRANSFERASE J"/>
    <property type="match status" value="1"/>
</dbReference>
<reference evidence="2" key="1">
    <citation type="journal article" date="2022" name="Int. J. Syst. Evol. Microbiol.">
        <title>Anaeromyxobacter oryzae sp. nov., Anaeromyxobacter diazotrophicus sp. nov. and Anaeromyxobacter paludicola sp. nov., isolated from paddy soils.</title>
        <authorList>
            <person name="Itoh H."/>
            <person name="Xu Z."/>
            <person name="Mise K."/>
            <person name="Masuda Y."/>
            <person name="Ushijima N."/>
            <person name="Hayakawa C."/>
            <person name="Shiratori Y."/>
            <person name="Senoo K."/>
        </authorList>
    </citation>
    <scope>NUCLEOTIDE SEQUENCE [LARGE SCALE GENOMIC DNA]</scope>
    <source>
        <strain evidence="2">Red630</strain>
    </source>
</reference>
<protein>
    <recommendedName>
        <fullName evidence="3">SAM-dependent methyltransferase</fullName>
    </recommendedName>
</protein>
<evidence type="ECO:0000313" key="1">
    <source>
        <dbReference type="EMBL" id="BDG10615.1"/>
    </source>
</evidence>
<dbReference type="SUPFAM" id="SSF53335">
    <property type="entry name" value="S-adenosyl-L-methionine-dependent methyltransferases"/>
    <property type="match status" value="1"/>
</dbReference>
<accession>A0ABM7XFG6</accession>
<dbReference type="Proteomes" id="UP001162734">
    <property type="component" value="Chromosome"/>
</dbReference>
<sequence>MRVTVTTPLHPRSDERAAARAAADRHGLPFAERGRRSLPEVAREAGAEALLVLSPRAAALWLDGAERRWDPGMGALRLKRLDKAGDPTADPFLAAAAIRPGERILDCTLGLGADALVAAAAAGPEGRVVGLEASPALAALVAEGLARHPHPAARRVEARAGDAAALLAGLPAGSFDLVCFDPMFRYGRAEPPGFDLVRRLADPRPLAPETLREARRVARRAVLVKDGAPGWDLARLGLAPLPSARGAKRYYARVEPLREPG</sequence>
<dbReference type="InterPro" id="IPR029063">
    <property type="entry name" value="SAM-dependent_MTases_sf"/>
</dbReference>